<evidence type="ECO:0000313" key="4">
    <source>
        <dbReference type="Proteomes" id="UP001049176"/>
    </source>
</evidence>
<dbReference type="RefSeq" id="XP_043010785.1">
    <property type="nucleotide sequence ID" value="XM_043152699.1"/>
</dbReference>
<organism evidence="3 4">
    <name type="scientific">Marasmius oreades</name>
    <name type="common">fairy-ring Marasmius</name>
    <dbReference type="NCBI Taxonomy" id="181124"/>
    <lineage>
        <taxon>Eukaryota</taxon>
        <taxon>Fungi</taxon>
        <taxon>Dikarya</taxon>
        <taxon>Basidiomycota</taxon>
        <taxon>Agaricomycotina</taxon>
        <taxon>Agaricomycetes</taxon>
        <taxon>Agaricomycetidae</taxon>
        <taxon>Agaricales</taxon>
        <taxon>Marasmiineae</taxon>
        <taxon>Marasmiaceae</taxon>
        <taxon>Marasmius</taxon>
    </lineage>
</organism>
<feature type="chain" id="PRO_5040467842" description="Pheromone receptor" evidence="2">
    <location>
        <begin position="21"/>
        <end position="644"/>
    </location>
</feature>
<evidence type="ECO:0008006" key="5">
    <source>
        <dbReference type="Google" id="ProtNLM"/>
    </source>
</evidence>
<accession>A0A9P7S398</accession>
<feature type="transmembrane region" description="Helical" evidence="1">
    <location>
        <begin position="292"/>
        <end position="313"/>
    </location>
</feature>
<reference evidence="3" key="1">
    <citation type="journal article" date="2021" name="Genome Biol. Evol.">
        <title>The assembled and annotated genome of the fairy-ring fungus Marasmius oreades.</title>
        <authorList>
            <person name="Hiltunen M."/>
            <person name="Ament-Velasquez S.L."/>
            <person name="Johannesson H."/>
        </authorList>
    </citation>
    <scope>NUCLEOTIDE SEQUENCE</scope>
    <source>
        <strain evidence="3">03SP1</strain>
    </source>
</reference>
<feature type="transmembrane region" description="Helical" evidence="1">
    <location>
        <begin position="176"/>
        <end position="193"/>
    </location>
</feature>
<keyword evidence="1" id="KW-1133">Transmembrane helix</keyword>
<proteinExistence type="predicted"/>
<feature type="transmembrane region" description="Helical" evidence="1">
    <location>
        <begin position="65"/>
        <end position="85"/>
    </location>
</feature>
<dbReference type="AlphaFoldDB" id="A0A9P7S398"/>
<dbReference type="EMBL" id="CM032184">
    <property type="protein sequence ID" value="KAG7094315.1"/>
    <property type="molecule type" value="Genomic_DNA"/>
</dbReference>
<feature type="transmembrane region" description="Helical" evidence="1">
    <location>
        <begin position="94"/>
        <end position="113"/>
    </location>
</feature>
<keyword evidence="1" id="KW-0472">Membrane</keyword>
<sequence length="644" mass="69876">MFILAFAYFSALALTGGSLSKWLNQVLHPPTAAIIKEMDLLPSRTSVLPATGCVDVPLVTEDGGMLPLLVFGVFVTVILSSLALLSNKVWTRRLLTALFTAPIFVVLSINPALLHPSTIQSVVLSCSDMADWFWIVLNAAYGACLSSSTSPLLLLAILNMVICTVCWVSYSSRKVWTTLLALAAIFAVYIFTLNEHLRIALIACRGPFTSPSNAIVGEVVHRMAHVADCLTFWSDLACPVSVVTQDLILLWSDATAYVVAIAKALPSIGVDILQAYFAIGVSLVQYLRTIPLLALVEFFTFIYGFWAFGMLAWCMKPLAQEIILSITARNATFSMLYTCPWSTLPTSTIQVVGRTSLFSLGWTLFCKRVSEMTTSCRLHIVSGGARFIYVFDYVWLKRELEVGIHLVGIVCHPVDSGCTDLPVLDNTSNDDLDQDCVPSEAVDYSCGVPGPDAANPDPIPSGECPGLPIDDRNHVPSSAPSINGAGPNPRIVDPNSGAPNPRLIFDEPNRLALAQSVIQTGLAICSQMRQLGAVRGSPRTYAPYIPLHHPSPSSRLLRPFTSRVTLNLPTWQEFQAGSFRGLCLDHALSHDTLGNGEEFDDHSVGSSFQRTIKVGPARFAFSINAVPSVPIPMSASKEFEGVRV</sequence>
<name>A0A9P7S398_9AGAR</name>
<keyword evidence="2" id="KW-0732">Signal</keyword>
<dbReference type="KEGG" id="more:E1B28_007917"/>
<protein>
    <recommendedName>
        <fullName evidence="5">Pheromone receptor</fullName>
    </recommendedName>
</protein>
<keyword evidence="4" id="KW-1185">Reference proteome</keyword>
<evidence type="ECO:0000256" key="1">
    <source>
        <dbReference type="SAM" id="Phobius"/>
    </source>
</evidence>
<keyword evidence="1" id="KW-0812">Transmembrane</keyword>
<dbReference type="Proteomes" id="UP001049176">
    <property type="component" value="Chromosome 4"/>
</dbReference>
<evidence type="ECO:0000313" key="3">
    <source>
        <dbReference type="EMBL" id="KAG7094315.1"/>
    </source>
</evidence>
<dbReference type="GeneID" id="66076993"/>
<comment type="caution">
    <text evidence="3">The sequence shown here is derived from an EMBL/GenBank/DDBJ whole genome shotgun (WGS) entry which is preliminary data.</text>
</comment>
<feature type="signal peptide" evidence="2">
    <location>
        <begin position="1"/>
        <end position="20"/>
    </location>
</feature>
<gene>
    <name evidence="3" type="ORF">E1B28_007917</name>
</gene>
<evidence type="ECO:0000256" key="2">
    <source>
        <dbReference type="SAM" id="SignalP"/>
    </source>
</evidence>